<dbReference type="PANTHER" id="PTHR30605">
    <property type="entry name" value="ANHYDRO-N-ACETYLMURAMIC ACID KINASE"/>
    <property type="match status" value="1"/>
</dbReference>
<keyword evidence="1 2" id="KW-0418">Kinase</keyword>
<comment type="catalytic activity">
    <reaction evidence="1">
        <text>1,6-anhydro-N-acetyl-beta-muramate + ATP + H2O = N-acetyl-D-muramate 6-phosphate + ADP + H(+)</text>
        <dbReference type="Rhea" id="RHEA:24952"/>
        <dbReference type="ChEBI" id="CHEBI:15377"/>
        <dbReference type="ChEBI" id="CHEBI:15378"/>
        <dbReference type="ChEBI" id="CHEBI:30616"/>
        <dbReference type="ChEBI" id="CHEBI:58690"/>
        <dbReference type="ChEBI" id="CHEBI:58722"/>
        <dbReference type="ChEBI" id="CHEBI:456216"/>
        <dbReference type="EC" id="2.7.1.170"/>
    </reaction>
</comment>
<dbReference type="HAMAP" id="MF_01270">
    <property type="entry name" value="AnhMurNAc_kinase"/>
    <property type="match status" value="1"/>
</dbReference>
<dbReference type="AlphaFoldDB" id="A0A6F8PQ53"/>
<comment type="pathway">
    <text evidence="1">Cell wall biogenesis; peptidoglycan recycling.</text>
</comment>
<keyword evidence="1" id="KW-0547">Nucleotide-binding</keyword>
<protein>
    <recommendedName>
        <fullName evidence="1">Anhydro-N-acetylmuramic acid kinase</fullName>
        <ecNumber evidence="1">2.7.1.170</ecNumber>
    </recommendedName>
    <alternativeName>
        <fullName evidence="1">AnhMurNAc kinase</fullName>
    </alternativeName>
</protein>
<dbReference type="UniPathway" id="UPA00343"/>
<dbReference type="InterPro" id="IPR005338">
    <property type="entry name" value="Anhydro_N_Ac-Mur_kinase"/>
</dbReference>
<name>A0A6F8PQ53_9GAMM</name>
<dbReference type="GO" id="GO:0097175">
    <property type="term" value="P:1,6-anhydro-N-acetyl-beta-muramic acid catabolic process"/>
    <property type="evidence" value="ECO:0007669"/>
    <property type="project" value="UniProtKB-UniRule"/>
</dbReference>
<dbReference type="GO" id="GO:0006040">
    <property type="term" value="P:amino sugar metabolic process"/>
    <property type="evidence" value="ECO:0007669"/>
    <property type="project" value="InterPro"/>
</dbReference>
<dbReference type="EC" id="2.7.1.170" evidence="1"/>
<sequence>MNKLAIGLMSGTSLDGIDAALVSYSESDFKLVDFITHPMSVALRQQLLELNQSPSIGLKTLCQLEKAVADAFSAAAQTLLTRNQLKPQHIEILGSHGQTIFHAPEIPMSLQIGHAAFIAKQTGICTAADFRVDDMANLGQGAPLAPAFHQFLFQKSQPIALVNIGGIANISFIDSQGDVSGFDTGPGNGLMDEICQTQLGQSCDFNGDIAASHPVDSCLLEQLLQHTYFKQTPPKSTGRDIFNQDWLAPLLKLRPNLSTETLISTLNQLTVDSIVLGLNALPSKPKSLLVCGGGALNKTLLQRLQQQLPYPVNTTESQAINPHAIEAMMCAWLGIQRLNHQPIALKSITGAQQNSILGGLWLP</sequence>
<dbReference type="GO" id="GO:0005524">
    <property type="term" value="F:ATP binding"/>
    <property type="evidence" value="ECO:0007669"/>
    <property type="project" value="UniProtKB-UniRule"/>
</dbReference>
<dbReference type="KEGG" id="tzo:THMIRHAT_19850"/>
<evidence type="ECO:0000313" key="3">
    <source>
        <dbReference type="Proteomes" id="UP000501466"/>
    </source>
</evidence>
<evidence type="ECO:0000256" key="1">
    <source>
        <dbReference type="HAMAP-Rule" id="MF_01270"/>
    </source>
</evidence>
<dbReference type="EMBL" id="AP021888">
    <property type="protein sequence ID" value="BBP44239.1"/>
    <property type="molecule type" value="Genomic_DNA"/>
</dbReference>
<comment type="function">
    <text evidence="1">Catalyzes the specific phosphorylation of 1,6-anhydro-N-acetylmuramic acid (anhMurNAc) with the simultaneous cleavage of the 1,6-anhydro ring, generating MurNAc-6-P. Is required for the utilization of anhMurNAc either imported from the medium or derived from its own cell wall murein, and thus plays a role in cell wall recycling.</text>
</comment>
<feature type="binding site" evidence="1">
    <location>
        <begin position="11"/>
        <end position="18"/>
    </location>
    <ligand>
        <name>ATP</name>
        <dbReference type="ChEBI" id="CHEBI:30616"/>
    </ligand>
</feature>
<accession>A0A6F8PQ53</accession>
<reference evidence="3" key="1">
    <citation type="submission" date="2019-11" db="EMBL/GenBank/DDBJ databases">
        <title>Isolation and characterization of two novel species in the genus Thiomicrorhabdus.</title>
        <authorList>
            <person name="Mochizuki J."/>
            <person name="Kojima H."/>
            <person name="Fukui M."/>
        </authorList>
    </citation>
    <scope>NUCLEOTIDE SEQUENCE [LARGE SCALE GENOMIC DNA]</scope>
    <source>
        <strain evidence="3">AkT22</strain>
    </source>
</reference>
<proteinExistence type="inferred from homology"/>
<dbReference type="SUPFAM" id="SSF53067">
    <property type="entry name" value="Actin-like ATPase domain"/>
    <property type="match status" value="1"/>
</dbReference>
<keyword evidence="3" id="KW-1185">Reference proteome</keyword>
<keyword evidence="1" id="KW-0067">ATP-binding</keyword>
<evidence type="ECO:0000313" key="2">
    <source>
        <dbReference type="EMBL" id="BBP44239.1"/>
    </source>
</evidence>
<dbReference type="InterPro" id="IPR043129">
    <property type="entry name" value="ATPase_NBD"/>
</dbReference>
<comment type="pathway">
    <text evidence="1">Amino-sugar metabolism; 1,6-anhydro-N-acetylmuramate degradation.</text>
</comment>
<keyword evidence="1" id="KW-0119">Carbohydrate metabolism</keyword>
<dbReference type="NCBIfam" id="NF007139">
    <property type="entry name" value="PRK09585.1-3"/>
    <property type="match status" value="1"/>
</dbReference>
<dbReference type="GO" id="GO:0016301">
    <property type="term" value="F:kinase activity"/>
    <property type="evidence" value="ECO:0007669"/>
    <property type="project" value="UniProtKB-KW"/>
</dbReference>
<organism evidence="2 3">
    <name type="scientific">Thiosulfativibrio zosterae</name>
    <dbReference type="NCBI Taxonomy" id="2675053"/>
    <lineage>
        <taxon>Bacteria</taxon>
        <taxon>Pseudomonadati</taxon>
        <taxon>Pseudomonadota</taxon>
        <taxon>Gammaproteobacteria</taxon>
        <taxon>Thiotrichales</taxon>
        <taxon>Piscirickettsiaceae</taxon>
        <taxon>Thiosulfativibrio</taxon>
    </lineage>
</organism>
<dbReference type="RefSeq" id="WP_173291975.1">
    <property type="nucleotide sequence ID" value="NZ_AP021888.1"/>
</dbReference>
<dbReference type="GO" id="GO:0016773">
    <property type="term" value="F:phosphotransferase activity, alcohol group as acceptor"/>
    <property type="evidence" value="ECO:0007669"/>
    <property type="project" value="UniProtKB-UniRule"/>
</dbReference>
<gene>
    <name evidence="1 2" type="primary">anmK</name>
    <name evidence="2" type="ORF">THMIRHAT_19850</name>
</gene>
<dbReference type="Proteomes" id="UP000501466">
    <property type="component" value="Chromosome"/>
</dbReference>
<dbReference type="Pfam" id="PF03702">
    <property type="entry name" value="AnmK"/>
    <property type="match status" value="1"/>
</dbReference>
<dbReference type="Gene3D" id="3.30.420.40">
    <property type="match status" value="2"/>
</dbReference>
<dbReference type="GO" id="GO:0009254">
    <property type="term" value="P:peptidoglycan turnover"/>
    <property type="evidence" value="ECO:0007669"/>
    <property type="project" value="UniProtKB-UniRule"/>
</dbReference>
<keyword evidence="1" id="KW-0808">Transferase</keyword>
<dbReference type="UniPathway" id="UPA00544"/>
<dbReference type="PANTHER" id="PTHR30605:SF0">
    <property type="entry name" value="ANHYDRO-N-ACETYLMURAMIC ACID KINASE"/>
    <property type="match status" value="1"/>
</dbReference>
<comment type="similarity">
    <text evidence="1">Belongs to the anhydro-N-acetylmuramic acid kinase family.</text>
</comment>